<dbReference type="PANTHER" id="PTHR24153">
    <property type="entry name" value="ESPIN"/>
    <property type="match status" value="1"/>
</dbReference>
<dbReference type="SMART" id="SM00248">
    <property type="entry name" value="ANK"/>
    <property type="match status" value="9"/>
</dbReference>
<evidence type="ECO:0000256" key="1">
    <source>
        <dbReference type="ARBA" id="ARBA00004645"/>
    </source>
</evidence>
<organism evidence="7 8">
    <name type="scientific">Petromyzon marinus</name>
    <name type="common">Sea lamprey</name>
    <dbReference type="NCBI Taxonomy" id="7757"/>
    <lineage>
        <taxon>Eukaryota</taxon>
        <taxon>Metazoa</taxon>
        <taxon>Chordata</taxon>
        <taxon>Craniata</taxon>
        <taxon>Vertebrata</taxon>
        <taxon>Cyclostomata</taxon>
        <taxon>Hyperoartia</taxon>
        <taxon>Petromyzontiformes</taxon>
        <taxon>Petromyzontidae</taxon>
        <taxon>Petromyzon</taxon>
    </lineage>
</organism>
<dbReference type="PROSITE" id="PS50088">
    <property type="entry name" value="ANK_REPEAT"/>
    <property type="match status" value="5"/>
</dbReference>
<feature type="region of interest" description="Disordered" evidence="6">
    <location>
        <begin position="589"/>
        <end position="639"/>
    </location>
</feature>
<evidence type="ECO:0000256" key="4">
    <source>
        <dbReference type="ARBA" id="ARBA00023043"/>
    </source>
</evidence>
<evidence type="ECO:0000256" key="3">
    <source>
        <dbReference type="ARBA" id="ARBA00022740"/>
    </source>
</evidence>
<sequence length="661" mass="71719">MVTMCKHGMTRQSIVIVSVSSHKHPHNALFGPCLLMVHAPCIKQHHNSHRLKTTTTTRALSSAGQGTIMSDAVLVRAIEAAEQGDLTSLRELHAQGLLASLQDEQQQQRQQERRQQQQQQAAWSSLASPVHHAARAGSLTALRFLVGEARLSARIRTGPARASPAHDAAARGQLACLRYLLEDGACDSEERDGAGCTVLHVAARFGCTAVVNWLLQSGRCDPRAVTEALALPIHYSAVRGDPDSTNALLQAAPDTVNARTREGVTPVYLACQEGHLFLLQRLVEKWGADVTIQSEDGMTPLHAAAQNGHTPLLAWLTEFTVLNLNHVDGDGVSPLHFAAGGGHCSTMDWLLAHGAKNQVDLTGCYPLHDAADNGHIKCCEILLMHEADVNAKDSWGYTPVDLAEENGHTECVEYLLFQRHNSCEQGATNRKPGRRVTFKLTEGDDIPGSEMDDYEAAELPKLSDLLVAADTDVESSIDIPEPESEGERDFDVISITAEEHSYVPPQAPPPPSHPQINRYDGASLYKTLPCKSGVKKNNLKASSSLNFELIEELKAGKSLKPTQNSNGRLITFVEWNEAKKHEISDCSSNAEAGVGVTPDEEKSCSSESSNAPVTHTSNEETPSKPLNDVSPPSNLNCDFKSEISPANVIIIPLQPDKKKYN</sequence>
<dbReference type="Pfam" id="PF13637">
    <property type="entry name" value="Ank_4"/>
    <property type="match status" value="1"/>
</dbReference>
<reference evidence="8" key="1">
    <citation type="submission" date="2025-08" db="UniProtKB">
        <authorList>
            <consortium name="RefSeq"/>
        </authorList>
    </citation>
    <scope>IDENTIFICATION</scope>
    <source>
        <tissue evidence="8">Sperm</tissue>
    </source>
</reference>
<evidence type="ECO:0000313" key="8">
    <source>
        <dbReference type="RefSeq" id="XP_032803863.1"/>
    </source>
</evidence>
<dbReference type="GO" id="GO:0051015">
    <property type="term" value="F:actin filament binding"/>
    <property type="evidence" value="ECO:0007669"/>
    <property type="project" value="TreeGrafter"/>
</dbReference>
<dbReference type="GO" id="GO:0005737">
    <property type="term" value="C:cytoplasm"/>
    <property type="evidence" value="ECO:0007669"/>
    <property type="project" value="TreeGrafter"/>
</dbReference>
<feature type="repeat" description="ANK" evidence="5">
    <location>
        <begin position="362"/>
        <end position="394"/>
    </location>
</feature>
<feature type="compositionally biased region" description="Polar residues" evidence="6">
    <location>
        <begin position="605"/>
        <end position="616"/>
    </location>
</feature>
<dbReference type="Proteomes" id="UP001318040">
    <property type="component" value="Chromosome 1"/>
</dbReference>
<feature type="repeat" description="ANK" evidence="5">
    <location>
        <begin position="330"/>
        <end position="355"/>
    </location>
</feature>
<dbReference type="GO" id="GO:0007605">
    <property type="term" value="P:sensory perception of sound"/>
    <property type="evidence" value="ECO:0007669"/>
    <property type="project" value="UniProtKB-KW"/>
</dbReference>
<dbReference type="GO" id="GO:0032420">
    <property type="term" value="C:stereocilium"/>
    <property type="evidence" value="ECO:0007669"/>
    <property type="project" value="UniProtKB-SubCell"/>
</dbReference>
<dbReference type="AlphaFoldDB" id="A0AAJ7SQP5"/>
<feature type="repeat" description="ANK" evidence="5">
    <location>
        <begin position="194"/>
        <end position="218"/>
    </location>
</feature>
<proteinExistence type="predicted"/>
<evidence type="ECO:0000256" key="2">
    <source>
        <dbReference type="ARBA" id="ARBA00022737"/>
    </source>
</evidence>
<dbReference type="Gene3D" id="1.25.40.20">
    <property type="entry name" value="Ankyrin repeat-containing domain"/>
    <property type="match status" value="1"/>
</dbReference>
<dbReference type="GO" id="GO:0051017">
    <property type="term" value="P:actin filament bundle assembly"/>
    <property type="evidence" value="ECO:0007669"/>
    <property type="project" value="TreeGrafter"/>
</dbReference>
<evidence type="ECO:0000256" key="6">
    <source>
        <dbReference type="SAM" id="MobiDB-lite"/>
    </source>
</evidence>
<comment type="subcellular location">
    <subcellularLocation>
        <location evidence="1">Cell projection</location>
        <location evidence="1">Stereocilium</location>
    </subcellularLocation>
</comment>
<dbReference type="PRINTS" id="PR01415">
    <property type="entry name" value="ANKYRIN"/>
</dbReference>
<keyword evidence="2" id="KW-0677">Repeat</keyword>
<keyword evidence="7" id="KW-1185">Reference proteome</keyword>
<dbReference type="InterPro" id="IPR036770">
    <property type="entry name" value="Ankyrin_rpt-contain_sf"/>
</dbReference>
<feature type="repeat" description="ANK" evidence="5">
    <location>
        <begin position="262"/>
        <end position="295"/>
    </location>
</feature>
<dbReference type="PROSITE" id="PS50297">
    <property type="entry name" value="ANK_REP_REGION"/>
    <property type="match status" value="4"/>
</dbReference>
<dbReference type="Pfam" id="PF12796">
    <property type="entry name" value="Ank_2"/>
    <property type="match status" value="2"/>
</dbReference>
<dbReference type="KEGG" id="pmrn:116939494"/>
<keyword evidence="4 5" id="KW-0040">ANK repeat</keyword>
<dbReference type="InterPro" id="IPR002110">
    <property type="entry name" value="Ankyrin_rpt"/>
</dbReference>
<gene>
    <name evidence="8" type="primary">LOC116939494</name>
</gene>
<dbReference type="PANTHER" id="PTHR24153:SF8">
    <property type="entry name" value="FORKED, ISOFORM F"/>
    <property type="match status" value="1"/>
</dbReference>
<evidence type="ECO:0000313" key="7">
    <source>
        <dbReference type="Proteomes" id="UP001318040"/>
    </source>
</evidence>
<feature type="region of interest" description="Disordered" evidence="6">
    <location>
        <begin position="103"/>
        <end position="126"/>
    </location>
</feature>
<dbReference type="RefSeq" id="XP_032803863.1">
    <property type="nucleotide sequence ID" value="XM_032947972.1"/>
</dbReference>
<dbReference type="SUPFAM" id="SSF48403">
    <property type="entry name" value="Ankyrin repeat"/>
    <property type="match status" value="1"/>
</dbReference>
<dbReference type="InterPro" id="IPR052420">
    <property type="entry name" value="Espin/Espin-like"/>
</dbReference>
<protein>
    <submittedName>
        <fullName evidence="8">Espin-like isoform X1</fullName>
    </submittedName>
</protein>
<evidence type="ECO:0000256" key="5">
    <source>
        <dbReference type="PROSITE-ProRule" id="PRU00023"/>
    </source>
</evidence>
<name>A0AAJ7SQP5_PETMA</name>
<feature type="repeat" description="ANK" evidence="5">
    <location>
        <begin position="296"/>
        <end position="318"/>
    </location>
</feature>
<accession>A0AAJ7SQP5</accession>
<keyword evidence="3" id="KW-1009">Hearing</keyword>